<organism evidence="4 5">
    <name type="scientific">Streptomyces luteolus</name>
    <dbReference type="NCBI Taxonomy" id="3043615"/>
    <lineage>
        <taxon>Bacteria</taxon>
        <taxon>Bacillati</taxon>
        <taxon>Actinomycetota</taxon>
        <taxon>Actinomycetes</taxon>
        <taxon>Kitasatosporales</taxon>
        <taxon>Streptomycetaceae</taxon>
        <taxon>Streptomyces</taxon>
    </lineage>
</organism>
<evidence type="ECO:0000313" key="4">
    <source>
        <dbReference type="EMBL" id="MDI3419316.1"/>
    </source>
</evidence>
<feature type="transmembrane region" description="Helical" evidence="2">
    <location>
        <begin position="34"/>
        <end position="62"/>
    </location>
</feature>
<evidence type="ECO:0000256" key="1">
    <source>
        <dbReference type="SAM" id="MobiDB-lite"/>
    </source>
</evidence>
<dbReference type="Gene3D" id="2.30.42.10">
    <property type="match status" value="1"/>
</dbReference>
<name>A0ABT6SUN5_9ACTN</name>
<evidence type="ECO:0000313" key="5">
    <source>
        <dbReference type="Proteomes" id="UP001237105"/>
    </source>
</evidence>
<protein>
    <submittedName>
        <fullName evidence="4">S1C family serine protease</fullName>
        <ecNumber evidence="4">3.4.21.-</ecNumber>
    </submittedName>
</protein>
<keyword evidence="2" id="KW-1133">Transmembrane helix</keyword>
<reference evidence="4 5" key="1">
    <citation type="submission" date="2023-05" db="EMBL/GenBank/DDBJ databases">
        <title>Draft genome sequence of Streptomyces sp. B-S-A12 isolated from a cave soil in Thailand.</title>
        <authorList>
            <person name="Chamroensaksri N."/>
            <person name="Muangham S."/>
        </authorList>
    </citation>
    <scope>NUCLEOTIDE SEQUENCE [LARGE SCALE GENOMIC DNA]</scope>
    <source>
        <strain evidence="4 5">B-S-A12</strain>
    </source>
</reference>
<keyword evidence="4" id="KW-0645">Protease</keyword>
<proteinExistence type="predicted"/>
<dbReference type="SUPFAM" id="SSF50156">
    <property type="entry name" value="PDZ domain-like"/>
    <property type="match status" value="1"/>
</dbReference>
<keyword evidence="2" id="KW-0472">Membrane</keyword>
<dbReference type="EMBL" id="JASCIS010000010">
    <property type="protein sequence ID" value="MDI3419316.1"/>
    <property type="molecule type" value="Genomic_DNA"/>
</dbReference>
<evidence type="ECO:0000259" key="3">
    <source>
        <dbReference type="SMART" id="SM00228"/>
    </source>
</evidence>
<dbReference type="Proteomes" id="UP001237105">
    <property type="component" value="Unassembled WGS sequence"/>
</dbReference>
<keyword evidence="5" id="KW-1185">Reference proteome</keyword>
<comment type="caution">
    <text evidence="4">The sequence shown here is derived from an EMBL/GenBank/DDBJ whole genome shotgun (WGS) entry which is preliminary data.</text>
</comment>
<evidence type="ECO:0000256" key="2">
    <source>
        <dbReference type="SAM" id="Phobius"/>
    </source>
</evidence>
<dbReference type="RefSeq" id="WP_282535222.1">
    <property type="nucleotide sequence ID" value="NZ_JASCIS010000010.1"/>
</dbReference>
<sequence>MEETVLRPKPMPGHAGETAAGCRPRPVRRRGRRLLTALLGVLVAVMLVLAGVGLGTVGATVIGMSRLADLKQQASGGQLAVSPGELGNAGRKGASRDSGPPSSQKPQGGQEGAVGGKAAVNADASSDMARATLGVEVVDLPTGSGARIVGVHVPGPAHAAGLVRGDVILAVGDGRTASAAALAAAVAKARPGVALTLSVRNRAGERRSLVVTPGVAT</sequence>
<dbReference type="Pfam" id="PF13180">
    <property type="entry name" value="PDZ_2"/>
    <property type="match status" value="1"/>
</dbReference>
<feature type="domain" description="PDZ" evidence="3">
    <location>
        <begin position="131"/>
        <end position="203"/>
    </location>
</feature>
<gene>
    <name evidence="4" type="ORF">QIT00_12235</name>
</gene>
<keyword evidence="2" id="KW-0812">Transmembrane</keyword>
<dbReference type="InterPro" id="IPR036034">
    <property type="entry name" value="PDZ_sf"/>
</dbReference>
<keyword evidence="4" id="KW-0378">Hydrolase</keyword>
<dbReference type="GO" id="GO:0008233">
    <property type="term" value="F:peptidase activity"/>
    <property type="evidence" value="ECO:0007669"/>
    <property type="project" value="UniProtKB-KW"/>
</dbReference>
<dbReference type="SMART" id="SM00228">
    <property type="entry name" value="PDZ"/>
    <property type="match status" value="1"/>
</dbReference>
<feature type="region of interest" description="Disordered" evidence="1">
    <location>
        <begin position="78"/>
        <end position="117"/>
    </location>
</feature>
<dbReference type="InterPro" id="IPR001478">
    <property type="entry name" value="PDZ"/>
</dbReference>
<accession>A0ABT6SUN5</accession>
<dbReference type="GO" id="GO:0006508">
    <property type="term" value="P:proteolysis"/>
    <property type="evidence" value="ECO:0007669"/>
    <property type="project" value="UniProtKB-KW"/>
</dbReference>
<feature type="region of interest" description="Disordered" evidence="1">
    <location>
        <begin position="1"/>
        <end position="25"/>
    </location>
</feature>
<dbReference type="EC" id="3.4.21.-" evidence="4"/>